<organism evidence="20">
    <name type="scientific">Human immunodeficiency virus type 1</name>
    <name type="common">HIV-1</name>
    <dbReference type="NCBI Taxonomy" id="11676"/>
    <lineage>
        <taxon>Viruses</taxon>
        <taxon>Riboviria</taxon>
        <taxon>Pararnavirae</taxon>
        <taxon>Artverviricota</taxon>
        <taxon>Revtraviricetes</taxon>
        <taxon>Ortervirales</taxon>
        <taxon>Retroviridae</taxon>
        <taxon>Orthoretrovirinae</taxon>
        <taxon>Lentivirus</taxon>
        <taxon>Lentivirus humimdef1</taxon>
    </lineage>
</organism>
<evidence type="ECO:0000256" key="11">
    <source>
        <dbReference type="ARBA" id="ARBA00022870"/>
    </source>
</evidence>
<dbReference type="GO" id="GO:0019031">
    <property type="term" value="C:viral envelope"/>
    <property type="evidence" value="ECO:0007669"/>
    <property type="project" value="UniProtKB-KW"/>
</dbReference>
<keyword evidence="7" id="KW-0165">Cleavage on pair of basic residues</keyword>
<evidence type="ECO:0000256" key="8">
    <source>
        <dbReference type="ARBA" id="ARBA00022692"/>
    </source>
</evidence>
<evidence type="ECO:0000256" key="3">
    <source>
        <dbReference type="ARBA" id="ARBA00004563"/>
    </source>
</evidence>
<feature type="domain" description="Retroviral envelope protein GP41-like" evidence="19">
    <location>
        <begin position="76"/>
        <end position="127"/>
    </location>
</feature>
<dbReference type="GO" id="GO:0019062">
    <property type="term" value="P:virion attachment to host cell"/>
    <property type="evidence" value="ECO:0007669"/>
    <property type="project" value="UniProtKB-KW"/>
</dbReference>
<protein>
    <recommendedName>
        <fullName evidence="18">Env polyprotein</fullName>
    </recommendedName>
</protein>
<comment type="subcellular location">
    <subcellularLocation>
        <location evidence="2">Host cell membrane</location>
        <topology evidence="2">Peripheral membrane protein</topology>
    </subcellularLocation>
    <subcellularLocation>
        <location evidence="1">Host cell membrane</location>
        <topology evidence="1">Single-pass type I membrane protein</topology>
    </subcellularLocation>
    <subcellularLocation>
        <location evidence="4">Virion membrane</location>
        <topology evidence="4">Peripheral membrane protein</topology>
    </subcellularLocation>
    <subcellularLocation>
        <location evidence="3">Virion membrane</location>
        <topology evidence="3">Single-pass type I membrane protein</topology>
    </subcellularLocation>
</comment>
<keyword evidence="5" id="KW-1032">Host cell membrane</keyword>
<evidence type="ECO:0000256" key="6">
    <source>
        <dbReference type="ARBA" id="ARBA00022581"/>
    </source>
</evidence>
<evidence type="ECO:0000256" key="10">
    <source>
        <dbReference type="ARBA" id="ARBA00022844"/>
    </source>
</evidence>
<dbReference type="Gene3D" id="1.10.287.210">
    <property type="match status" value="1"/>
</dbReference>
<evidence type="ECO:0000256" key="13">
    <source>
        <dbReference type="ARBA" id="ARBA00022989"/>
    </source>
</evidence>
<feature type="non-terminal residue" evidence="20">
    <location>
        <position position="1"/>
    </location>
</feature>
<keyword evidence="12 20" id="KW-0261">Viral envelope protein</keyword>
<evidence type="ECO:0000256" key="4">
    <source>
        <dbReference type="ARBA" id="ARBA00004650"/>
    </source>
</evidence>
<evidence type="ECO:0000256" key="15">
    <source>
        <dbReference type="ARBA" id="ARBA00023157"/>
    </source>
</evidence>
<keyword evidence="13" id="KW-1133">Transmembrane helix</keyword>
<keyword evidence="14" id="KW-0472">Membrane</keyword>
<proteinExistence type="predicted"/>
<accession>Q698X0</accession>
<keyword evidence="15" id="KW-1015">Disulfide bond</keyword>
<evidence type="ECO:0000256" key="1">
    <source>
        <dbReference type="ARBA" id="ARBA00004402"/>
    </source>
</evidence>
<evidence type="ECO:0000259" key="19">
    <source>
        <dbReference type="Pfam" id="PF00517"/>
    </source>
</evidence>
<keyword evidence="6" id="KW-0945">Host-virus interaction</keyword>
<keyword evidence="9" id="KW-1161">Viral attachment to host cell</keyword>
<dbReference type="InterPro" id="IPR000328">
    <property type="entry name" value="GP41-like"/>
</dbReference>
<dbReference type="SUPFAM" id="SSF58069">
    <property type="entry name" value="Virus ectodomain"/>
    <property type="match status" value="1"/>
</dbReference>
<evidence type="ECO:0000256" key="14">
    <source>
        <dbReference type="ARBA" id="ARBA00023136"/>
    </source>
</evidence>
<evidence type="ECO:0000256" key="18">
    <source>
        <dbReference type="ARBA" id="ARBA00029888"/>
    </source>
</evidence>
<organismHost>
    <name type="scientific">Homo sapiens</name>
    <name type="common">Human</name>
    <dbReference type="NCBI Taxonomy" id="9606"/>
</organismHost>
<dbReference type="GO" id="GO:0055036">
    <property type="term" value="C:virion membrane"/>
    <property type="evidence" value="ECO:0007669"/>
    <property type="project" value="UniProtKB-SubCell"/>
</dbReference>
<evidence type="ECO:0000256" key="5">
    <source>
        <dbReference type="ARBA" id="ARBA00022511"/>
    </source>
</evidence>
<dbReference type="GO" id="GO:0005198">
    <property type="term" value="F:structural molecule activity"/>
    <property type="evidence" value="ECO:0007669"/>
    <property type="project" value="InterPro"/>
</dbReference>
<evidence type="ECO:0000256" key="12">
    <source>
        <dbReference type="ARBA" id="ARBA00022879"/>
    </source>
</evidence>
<name>Q698X0_HV1</name>
<evidence type="ECO:0000256" key="9">
    <source>
        <dbReference type="ARBA" id="ARBA00022804"/>
    </source>
</evidence>
<evidence type="ECO:0000313" key="20">
    <source>
        <dbReference type="EMBL" id="AAT07336.1"/>
    </source>
</evidence>
<dbReference type="Gene3D" id="1.20.5.490">
    <property type="entry name" value="Single helix bin"/>
    <property type="match status" value="1"/>
</dbReference>
<keyword evidence="11" id="KW-1043">Host membrane</keyword>
<feature type="non-terminal residue" evidence="20">
    <location>
        <position position="130"/>
    </location>
</feature>
<dbReference type="Pfam" id="PF00517">
    <property type="entry name" value="GP41"/>
    <property type="match status" value="1"/>
</dbReference>
<sequence length="130" mass="14950">AICWGNKSSTAYVGLTVWGITAPGKSPGSGKIPKDQQLPRNLRLLWKAHLHHYSAQTLLGVIKLIINIGEHDLAAKDKEISNYTSIIYELIEESQNQQEKNEQDLLALDKWASLWTWFDITNWLWYIKIF</sequence>
<evidence type="ECO:0000256" key="7">
    <source>
        <dbReference type="ARBA" id="ARBA00022685"/>
    </source>
</evidence>
<dbReference type="GO" id="GO:0020002">
    <property type="term" value="C:host cell plasma membrane"/>
    <property type="evidence" value="ECO:0007669"/>
    <property type="project" value="UniProtKB-SubCell"/>
</dbReference>
<evidence type="ECO:0000256" key="17">
    <source>
        <dbReference type="ARBA" id="ARBA00023296"/>
    </source>
</evidence>
<reference evidence="20" key="1">
    <citation type="journal article" date="2004" name="J. Acquir. Immune Defic. Syndr. Hum. Retrovirol.">
        <title>Genetic Diversity of HIV Type 1 in Rural Eastern Cameroon.</title>
        <authorList>
            <person name="Ndembi N."/>
            <person name="Takehisa J."/>
            <person name="Zekeng L."/>
            <person name="Kobayashi E."/>
            <person name="Ngansop C."/>
            <person name="Songok E.M."/>
            <person name="Kageyama S."/>
            <person name="Takemura T."/>
            <person name="Ido E."/>
            <person name="Hayami M."/>
            <person name="Kaptue L."/>
            <person name="Ichimura H."/>
        </authorList>
    </citation>
    <scope>NUCLEOTIDE SEQUENCE</scope>
    <source>
        <strain evidence="20">01CM2252</strain>
    </source>
</reference>
<evidence type="ECO:0000256" key="16">
    <source>
        <dbReference type="ARBA" id="ARBA00023180"/>
    </source>
</evidence>
<gene>
    <name evidence="20" type="primary">env</name>
</gene>
<evidence type="ECO:0000256" key="2">
    <source>
        <dbReference type="ARBA" id="ARBA00004505"/>
    </source>
</evidence>
<keyword evidence="16" id="KW-0325">Glycoprotein</keyword>
<keyword evidence="17" id="KW-1160">Virus entry into host cell</keyword>
<dbReference type="GO" id="GO:0046718">
    <property type="term" value="P:symbiont entry into host cell"/>
    <property type="evidence" value="ECO:0007669"/>
    <property type="project" value="UniProtKB-KW"/>
</dbReference>
<keyword evidence="8" id="KW-0812">Transmembrane</keyword>
<dbReference type="EMBL" id="AY541016">
    <property type="protein sequence ID" value="AAT07336.1"/>
    <property type="molecule type" value="Genomic_DNA"/>
</dbReference>
<keyword evidence="10" id="KW-0946">Virion</keyword>